<evidence type="ECO:0000313" key="4">
    <source>
        <dbReference type="Proteomes" id="UP000316993"/>
    </source>
</evidence>
<protein>
    <submittedName>
        <fullName evidence="3">Uncharacterized protein</fullName>
    </submittedName>
</protein>
<name>A0A543L8A3_9BURK</name>
<accession>A0A543L8A3</accession>
<keyword evidence="2" id="KW-0732">Signal</keyword>
<feature type="chain" id="PRO_5022073683" evidence="2">
    <location>
        <begin position="28"/>
        <end position="111"/>
    </location>
</feature>
<dbReference type="AlphaFoldDB" id="A0A543L8A3"/>
<evidence type="ECO:0000256" key="2">
    <source>
        <dbReference type="SAM" id="SignalP"/>
    </source>
</evidence>
<proteinExistence type="predicted"/>
<feature type="compositionally biased region" description="Low complexity" evidence="1">
    <location>
        <begin position="89"/>
        <end position="101"/>
    </location>
</feature>
<evidence type="ECO:0000313" key="3">
    <source>
        <dbReference type="EMBL" id="TQN03530.1"/>
    </source>
</evidence>
<reference evidence="3 4" key="1">
    <citation type="submission" date="2019-06" db="EMBL/GenBank/DDBJ databases">
        <title>Genomic Encyclopedia of Archaeal and Bacterial Type Strains, Phase II (KMG-II): from individual species to whole genera.</title>
        <authorList>
            <person name="Goeker M."/>
        </authorList>
    </citation>
    <scope>NUCLEOTIDE SEQUENCE [LARGE SCALE GENOMIC DNA]</scope>
    <source>
        <strain evidence="3 4">DSM 7270</strain>
    </source>
</reference>
<evidence type="ECO:0000256" key="1">
    <source>
        <dbReference type="SAM" id="MobiDB-lite"/>
    </source>
</evidence>
<dbReference type="EMBL" id="VFPV01000002">
    <property type="protein sequence ID" value="TQN03530.1"/>
    <property type="molecule type" value="Genomic_DNA"/>
</dbReference>
<organism evidence="3 4">
    <name type="scientific">Acidovorax temperans</name>
    <dbReference type="NCBI Taxonomy" id="80878"/>
    <lineage>
        <taxon>Bacteria</taxon>
        <taxon>Pseudomonadati</taxon>
        <taxon>Pseudomonadota</taxon>
        <taxon>Betaproteobacteria</taxon>
        <taxon>Burkholderiales</taxon>
        <taxon>Comamonadaceae</taxon>
        <taxon>Acidovorax</taxon>
    </lineage>
</organism>
<sequence>MLTSSYLPPFRALLPSTLVLFAGAAFAQAPADTEAPKPAPLATLQYASPIGAYQGYADQPVQSWREANDRVGQIGGWRAYAKEIKPGEPASAKDAAPASDPHTGHHGGGKP</sequence>
<dbReference type="Proteomes" id="UP000316993">
    <property type="component" value="Unassembled WGS sequence"/>
</dbReference>
<feature type="region of interest" description="Disordered" evidence="1">
    <location>
        <begin position="82"/>
        <end position="111"/>
    </location>
</feature>
<comment type="caution">
    <text evidence="3">The sequence shown here is derived from an EMBL/GenBank/DDBJ whole genome shotgun (WGS) entry which is preliminary data.</text>
</comment>
<feature type="signal peptide" evidence="2">
    <location>
        <begin position="1"/>
        <end position="27"/>
    </location>
</feature>
<gene>
    <name evidence="3" type="ORF">BDD18_2217</name>
</gene>
<dbReference type="RefSeq" id="WP_244939068.1">
    <property type="nucleotide sequence ID" value="NZ_VFPV01000002.1"/>
</dbReference>